<evidence type="ECO:0000313" key="3">
    <source>
        <dbReference type="EMBL" id="MDQ0164477.1"/>
    </source>
</evidence>
<feature type="domain" description="Inner membrane protein YgaP-like transmembrane" evidence="2">
    <location>
        <begin position="4"/>
        <end position="70"/>
    </location>
</feature>
<accession>A0ABT9VUG5</accession>
<name>A0ABT9VUG5_9BACI</name>
<dbReference type="Pfam" id="PF11127">
    <property type="entry name" value="YgaP-like_TM"/>
    <property type="match status" value="1"/>
</dbReference>
<dbReference type="Proteomes" id="UP001235840">
    <property type="component" value="Unassembled WGS sequence"/>
</dbReference>
<gene>
    <name evidence="3" type="ORF">J2S11_000376</name>
</gene>
<reference evidence="3 4" key="1">
    <citation type="submission" date="2023-07" db="EMBL/GenBank/DDBJ databases">
        <title>Genomic Encyclopedia of Type Strains, Phase IV (KMG-IV): sequencing the most valuable type-strain genomes for metagenomic binning, comparative biology and taxonomic classification.</title>
        <authorList>
            <person name="Goeker M."/>
        </authorList>
    </citation>
    <scope>NUCLEOTIDE SEQUENCE [LARGE SCALE GENOMIC DNA]</scope>
    <source>
        <strain evidence="3 4">DSM 12751</strain>
    </source>
</reference>
<keyword evidence="4" id="KW-1185">Reference proteome</keyword>
<evidence type="ECO:0000259" key="2">
    <source>
        <dbReference type="Pfam" id="PF11127"/>
    </source>
</evidence>
<organism evidence="3 4">
    <name type="scientific">Caldalkalibacillus horti</name>
    <dbReference type="NCBI Taxonomy" id="77523"/>
    <lineage>
        <taxon>Bacteria</taxon>
        <taxon>Bacillati</taxon>
        <taxon>Bacillota</taxon>
        <taxon>Bacilli</taxon>
        <taxon>Bacillales</taxon>
        <taxon>Bacillaceae</taxon>
        <taxon>Caldalkalibacillus</taxon>
    </lineage>
</organism>
<feature type="compositionally biased region" description="Basic and acidic residues" evidence="1">
    <location>
        <begin position="78"/>
        <end position="105"/>
    </location>
</feature>
<comment type="caution">
    <text evidence="3">The sequence shown here is derived from an EMBL/GenBank/DDBJ whole genome shotgun (WGS) entry which is preliminary data.</text>
</comment>
<protein>
    <recommendedName>
        <fullName evidence="2">Inner membrane protein YgaP-like transmembrane domain-containing protein</fullName>
    </recommendedName>
</protein>
<sequence length="140" mass="15727">MQNKKNVSTTDALFRITMGLTGVAWGTAEMIRRPYGVTPLLVTMASAMKVAEGITRYCPVMAMMGISSEKVMDQTREAMDQAKDTMKHKAKESMRQANEWTEKAKKTMLKSSSRRGNQFNVDLDMSDLELGSSEDLDDYK</sequence>
<dbReference type="InterPro" id="IPR021309">
    <property type="entry name" value="YgaP-like_TM"/>
</dbReference>
<dbReference type="RefSeq" id="WP_307390113.1">
    <property type="nucleotide sequence ID" value="NZ_BAAADK010000021.1"/>
</dbReference>
<evidence type="ECO:0000313" key="4">
    <source>
        <dbReference type="Proteomes" id="UP001235840"/>
    </source>
</evidence>
<evidence type="ECO:0000256" key="1">
    <source>
        <dbReference type="SAM" id="MobiDB-lite"/>
    </source>
</evidence>
<proteinExistence type="predicted"/>
<dbReference type="EMBL" id="JAUSTY010000001">
    <property type="protein sequence ID" value="MDQ0164477.1"/>
    <property type="molecule type" value="Genomic_DNA"/>
</dbReference>
<feature type="region of interest" description="Disordered" evidence="1">
    <location>
        <begin position="78"/>
        <end position="116"/>
    </location>
</feature>